<dbReference type="InterPro" id="IPR025737">
    <property type="entry name" value="FApF"/>
</dbReference>
<dbReference type="EMBL" id="LVWA01000005">
    <property type="protein sequence ID" value="OKL40570.1"/>
    <property type="molecule type" value="Genomic_DNA"/>
</dbReference>
<evidence type="ECO:0000313" key="1">
    <source>
        <dbReference type="EMBL" id="OKL40570.1"/>
    </source>
</evidence>
<comment type="caution">
    <text evidence="1">The sequence shown here is derived from an EMBL/GenBank/DDBJ whole genome shotgun (WGS) entry which is preliminary data.</text>
</comment>
<protein>
    <recommendedName>
        <fullName evidence="3">Transporter</fullName>
    </recommendedName>
</protein>
<evidence type="ECO:0008006" key="3">
    <source>
        <dbReference type="Google" id="ProtNLM"/>
    </source>
</evidence>
<sequence>MPKGSLQVEAGYFLQRAKEEGVRVTTHAYPTALLRVGLLDWLELRVLGALRDSVVENDPRHTSRGFSPLNVGLKFKLWEGQGWWPEAAIIGRAALPVGSRAYRPDNPEPEIRLALSNELSDKVELAYNLTHSWVEGDPRKGYTLALSGDVAEKLTFYGEVFGSKQKGEKAEHQADIGILYLLLSNLQLDFSAGMGLNKAAPDFFLTSGVSLRLPR</sequence>
<keyword evidence="2" id="KW-1185">Reference proteome</keyword>
<evidence type="ECO:0000313" key="2">
    <source>
        <dbReference type="Proteomes" id="UP000186551"/>
    </source>
</evidence>
<dbReference type="STRING" id="1797110.A3841_18360"/>
<reference evidence="1 2" key="1">
    <citation type="submission" date="2016-03" db="EMBL/GenBank/DDBJ databases">
        <title>Genome sequence of Pontibacter sp. nov., of the family cytophagaceae, isolated from marine sediment of the Yellow Sea, China.</title>
        <authorList>
            <person name="Zhang G."/>
            <person name="Zhang R."/>
        </authorList>
    </citation>
    <scope>NUCLEOTIDE SEQUENCE [LARGE SCALE GENOMIC DNA]</scope>
    <source>
        <strain evidence="1 2">S10-8</strain>
    </source>
</reference>
<name>A0A1Q5PEA1_9BACT</name>
<dbReference type="Proteomes" id="UP000186551">
    <property type="component" value="Unassembled WGS sequence"/>
</dbReference>
<accession>A0A1Q5PEA1</accession>
<organism evidence="1 2">
    <name type="scientific">Pontibacter flavimaris</name>
    <dbReference type="NCBI Taxonomy" id="1797110"/>
    <lineage>
        <taxon>Bacteria</taxon>
        <taxon>Pseudomonadati</taxon>
        <taxon>Bacteroidota</taxon>
        <taxon>Cytophagia</taxon>
        <taxon>Cytophagales</taxon>
        <taxon>Hymenobacteraceae</taxon>
        <taxon>Pontibacter</taxon>
    </lineage>
</organism>
<gene>
    <name evidence="1" type="ORF">A3841_18360</name>
</gene>
<dbReference type="AlphaFoldDB" id="A0A1Q5PEA1"/>
<dbReference type="Pfam" id="PF13557">
    <property type="entry name" value="Phenol_MetA_deg"/>
    <property type="match status" value="1"/>
</dbReference>
<proteinExistence type="predicted"/>